<dbReference type="Proteomes" id="UP001341840">
    <property type="component" value="Unassembled WGS sequence"/>
</dbReference>
<protein>
    <submittedName>
        <fullName evidence="1">Two-component response regulator-like</fullName>
    </submittedName>
</protein>
<organism evidence="1 2">
    <name type="scientific">Stylosanthes scabra</name>
    <dbReference type="NCBI Taxonomy" id="79078"/>
    <lineage>
        <taxon>Eukaryota</taxon>
        <taxon>Viridiplantae</taxon>
        <taxon>Streptophyta</taxon>
        <taxon>Embryophyta</taxon>
        <taxon>Tracheophyta</taxon>
        <taxon>Spermatophyta</taxon>
        <taxon>Magnoliopsida</taxon>
        <taxon>eudicotyledons</taxon>
        <taxon>Gunneridae</taxon>
        <taxon>Pentapetalae</taxon>
        <taxon>rosids</taxon>
        <taxon>fabids</taxon>
        <taxon>Fabales</taxon>
        <taxon>Fabaceae</taxon>
        <taxon>Papilionoideae</taxon>
        <taxon>50 kb inversion clade</taxon>
        <taxon>dalbergioids sensu lato</taxon>
        <taxon>Dalbergieae</taxon>
        <taxon>Pterocarpus clade</taxon>
        <taxon>Stylosanthes</taxon>
    </lineage>
</organism>
<comment type="caution">
    <text evidence="1">The sequence shown here is derived from an EMBL/GenBank/DDBJ whole genome shotgun (WGS) entry which is preliminary data.</text>
</comment>
<proteinExistence type="predicted"/>
<evidence type="ECO:0000313" key="2">
    <source>
        <dbReference type="Proteomes" id="UP001341840"/>
    </source>
</evidence>
<accession>A0ABU6WNE0</accession>
<dbReference type="EMBL" id="JASCZI010181926">
    <property type="protein sequence ID" value="MED6186431.1"/>
    <property type="molecule type" value="Genomic_DNA"/>
</dbReference>
<reference evidence="1 2" key="1">
    <citation type="journal article" date="2023" name="Plants (Basel)">
        <title>Bridging the Gap: Combining Genomics and Transcriptomics Approaches to Understand Stylosanthes scabra, an Orphan Legume from the Brazilian Caatinga.</title>
        <authorList>
            <person name="Ferreira-Neto J.R.C."/>
            <person name="da Silva M.D."/>
            <person name="Binneck E."/>
            <person name="de Melo N.F."/>
            <person name="da Silva R.H."/>
            <person name="de Melo A.L.T.M."/>
            <person name="Pandolfi V."/>
            <person name="Bustamante F.O."/>
            <person name="Brasileiro-Vidal A.C."/>
            <person name="Benko-Iseppon A.M."/>
        </authorList>
    </citation>
    <scope>NUCLEOTIDE SEQUENCE [LARGE SCALE GENOMIC DNA]</scope>
    <source>
        <tissue evidence="1">Leaves</tissue>
    </source>
</reference>
<name>A0ABU6WNE0_9FABA</name>
<keyword evidence="2" id="KW-1185">Reference proteome</keyword>
<sequence length="133" mass="15415">MPKPVMVYTANDLHGSKDFLKGLRDLLLERDNTSACEIRTKLEAMDYNREVNFSMSSVLKFSSKEAKMLEFETTSANRSLFQTLDIKDNKDGSYNCIMMLVLFQTRNHLHELRSRSKSFRIKAFVIGFVVLFC</sequence>
<evidence type="ECO:0000313" key="1">
    <source>
        <dbReference type="EMBL" id="MED6186431.1"/>
    </source>
</evidence>
<feature type="non-terminal residue" evidence="1">
    <location>
        <position position="133"/>
    </location>
</feature>
<gene>
    <name evidence="1" type="primary">APRR2_4</name>
    <name evidence="1" type="ORF">PIB30_066666</name>
</gene>